<proteinExistence type="predicted"/>
<protein>
    <recommendedName>
        <fullName evidence="3">Abortive infection Abi-like protein</fullName>
    </recommendedName>
</protein>
<comment type="caution">
    <text evidence="1">The sequence shown here is derived from an EMBL/GenBank/DDBJ whole genome shotgun (WGS) entry which is preliminary data.</text>
</comment>
<dbReference type="Proteomes" id="UP000238392">
    <property type="component" value="Unassembled WGS sequence"/>
</dbReference>
<dbReference type="AlphaFoldDB" id="A0A2T0WYI9"/>
<dbReference type="RefSeq" id="WP_146134906.1">
    <property type="nucleotide sequence ID" value="NZ_PVTQ01000003.1"/>
</dbReference>
<dbReference type="EMBL" id="PVTQ01000003">
    <property type="protein sequence ID" value="PRY91715.1"/>
    <property type="molecule type" value="Genomic_DNA"/>
</dbReference>
<reference evidence="1 2" key="1">
    <citation type="submission" date="2018-03" db="EMBL/GenBank/DDBJ databases">
        <title>Genomic Encyclopedia of Archaeal and Bacterial Type Strains, Phase II (KMG-II): from individual species to whole genera.</title>
        <authorList>
            <person name="Goeker M."/>
        </authorList>
    </citation>
    <scope>NUCLEOTIDE SEQUENCE [LARGE SCALE GENOMIC DNA]</scope>
    <source>
        <strain evidence="1 2">DSM 100212</strain>
    </source>
</reference>
<evidence type="ECO:0000313" key="2">
    <source>
        <dbReference type="Proteomes" id="UP000238392"/>
    </source>
</evidence>
<gene>
    <name evidence="1" type="ORF">CLV74_103304</name>
</gene>
<organism evidence="1 2">
    <name type="scientific">Donghicola tyrosinivorans</name>
    <dbReference type="NCBI Taxonomy" id="1652492"/>
    <lineage>
        <taxon>Bacteria</taxon>
        <taxon>Pseudomonadati</taxon>
        <taxon>Pseudomonadota</taxon>
        <taxon>Alphaproteobacteria</taxon>
        <taxon>Rhodobacterales</taxon>
        <taxon>Roseobacteraceae</taxon>
        <taxon>Donghicola</taxon>
    </lineage>
</organism>
<keyword evidence="2" id="KW-1185">Reference proteome</keyword>
<accession>A0A2T0WYI9</accession>
<evidence type="ECO:0008006" key="3">
    <source>
        <dbReference type="Google" id="ProtNLM"/>
    </source>
</evidence>
<sequence>MKKEKTGERFSILYLQPAELQMDSDRARFRIAKQIEKFFADDSRPSGSSLSMAARDAVESLIGIPFKTPHTSVHTWEKFVGRIEFADVLDVITVLTGVLRNIWGNNSRSVFFILAVRRIFSETNLAYEIDDLGGVHPLIDAAFSKGVASAIRSLDEPRYAATARLVKRIDSCLLDESLDYVGGVRAIFGACENLFKLMFDVPRLDAKSVCQKLQPSVQSLYATRKAELGPNMKMLNSFQQWIDSAHFFRHEPGHETVETTSAELGQLLISQGLGYVRWLAQIDKATQ</sequence>
<name>A0A2T0WYI9_9RHOB</name>
<evidence type="ECO:0000313" key="1">
    <source>
        <dbReference type="EMBL" id="PRY91715.1"/>
    </source>
</evidence>
<dbReference type="OrthoDB" id="7062915at2"/>